<gene>
    <name evidence="1" type="ORF">TNCT_635991</name>
</gene>
<comment type="caution">
    <text evidence="1">The sequence shown here is derived from an EMBL/GenBank/DDBJ whole genome shotgun (WGS) entry which is preliminary data.</text>
</comment>
<evidence type="ECO:0000313" key="2">
    <source>
        <dbReference type="Proteomes" id="UP000887116"/>
    </source>
</evidence>
<keyword evidence="2" id="KW-1185">Reference proteome</keyword>
<dbReference type="AlphaFoldDB" id="A0A8X6F1S3"/>
<protein>
    <submittedName>
        <fullName evidence="1">Uncharacterized protein</fullName>
    </submittedName>
</protein>
<dbReference type="Proteomes" id="UP000887116">
    <property type="component" value="Unassembled WGS sequence"/>
</dbReference>
<dbReference type="OrthoDB" id="6442326at2759"/>
<sequence length="129" mass="15344">MHVTFGFRKLERVTRAWRRLGIADVVHCVLGFALHLSPPGKGENTFEYFSRINGRKGETGRLLSYRLHRLWVCKHCFSVREERNLRRPFFEKWDHDSAVGIFFFFSLVKDFFIDRLCMIKNSPFDICIV</sequence>
<name>A0A8X6F1S3_TRICU</name>
<reference evidence="1" key="1">
    <citation type="submission" date="2020-07" db="EMBL/GenBank/DDBJ databases">
        <title>Multicomponent nature underlies the extraordinary mechanical properties of spider dragline silk.</title>
        <authorList>
            <person name="Kono N."/>
            <person name="Nakamura H."/>
            <person name="Mori M."/>
            <person name="Yoshida Y."/>
            <person name="Ohtoshi R."/>
            <person name="Malay A.D."/>
            <person name="Moran D.A.P."/>
            <person name="Tomita M."/>
            <person name="Numata K."/>
            <person name="Arakawa K."/>
        </authorList>
    </citation>
    <scope>NUCLEOTIDE SEQUENCE</scope>
</reference>
<accession>A0A8X6F1S3</accession>
<proteinExistence type="predicted"/>
<dbReference type="EMBL" id="BMAO01020612">
    <property type="protein sequence ID" value="GFQ68633.1"/>
    <property type="molecule type" value="Genomic_DNA"/>
</dbReference>
<evidence type="ECO:0000313" key="1">
    <source>
        <dbReference type="EMBL" id="GFQ68633.1"/>
    </source>
</evidence>
<organism evidence="1 2">
    <name type="scientific">Trichonephila clavata</name>
    <name type="common">Joro spider</name>
    <name type="synonym">Nephila clavata</name>
    <dbReference type="NCBI Taxonomy" id="2740835"/>
    <lineage>
        <taxon>Eukaryota</taxon>
        <taxon>Metazoa</taxon>
        <taxon>Ecdysozoa</taxon>
        <taxon>Arthropoda</taxon>
        <taxon>Chelicerata</taxon>
        <taxon>Arachnida</taxon>
        <taxon>Araneae</taxon>
        <taxon>Araneomorphae</taxon>
        <taxon>Entelegynae</taxon>
        <taxon>Araneoidea</taxon>
        <taxon>Nephilidae</taxon>
        <taxon>Trichonephila</taxon>
    </lineage>
</organism>